<organism evidence="4 5">
    <name type="scientific">Triangularia setosa</name>
    <dbReference type="NCBI Taxonomy" id="2587417"/>
    <lineage>
        <taxon>Eukaryota</taxon>
        <taxon>Fungi</taxon>
        <taxon>Dikarya</taxon>
        <taxon>Ascomycota</taxon>
        <taxon>Pezizomycotina</taxon>
        <taxon>Sordariomycetes</taxon>
        <taxon>Sordariomycetidae</taxon>
        <taxon>Sordariales</taxon>
        <taxon>Podosporaceae</taxon>
        <taxon>Triangularia</taxon>
    </lineage>
</organism>
<evidence type="ECO:0000256" key="1">
    <source>
        <dbReference type="SAM" id="MobiDB-lite"/>
    </source>
</evidence>
<keyword evidence="3" id="KW-0732">Signal</keyword>
<keyword evidence="5" id="KW-1185">Reference proteome</keyword>
<evidence type="ECO:0000256" key="2">
    <source>
        <dbReference type="SAM" id="Phobius"/>
    </source>
</evidence>
<feature type="compositionally biased region" description="Polar residues" evidence="1">
    <location>
        <begin position="335"/>
        <end position="352"/>
    </location>
</feature>
<feature type="transmembrane region" description="Helical" evidence="2">
    <location>
        <begin position="444"/>
        <end position="465"/>
    </location>
</feature>
<dbReference type="Proteomes" id="UP001302321">
    <property type="component" value="Unassembled WGS sequence"/>
</dbReference>
<evidence type="ECO:0000256" key="3">
    <source>
        <dbReference type="SAM" id="SignalP"/>
    </source>
</evidence>
<keyword evidence="2" id="KW-0472">Membrane</keyword>
<feature type="compositionally biased region" description="Low complexity" evidence="1">
    <location>
        <begin position="502"/>
        <end position="523"/>
    </location>
</feature>
<dbReference type="EMBL" id="MU866317">
    <property type="protein sequence ID" value="KAK4173837.1"/>
    <property type="molecule type" value="Genomic_DNA"/>
</dbReference>
<evidence type="ECO:0000313" key="4">
    <source>
        <dbReference type="EMBL" id="KAK4173837.1"/>
    </source>
</evidence>
<feature type="region of interest" description="Disordered" evidence="1">
    <location>
        <begin position="318"/>
        <end position="434"/>
    </location>
</feature>
<reference evidence="4" key="2">
    <citation type="submission" date="2023-05" db="EMBL/GenBank/DDBJ databases">
        <authorList>
            <consortium name="Lawrence Berkeley National Laboratory"/>
            <person name="Steindorff A."/>
            <person name="Hensen N."/>
            <person name="Bonometti L."/>
            <person name="Westerberg I."/>
            <person name="Brannstrom I.O."/>
            <person name="Guillou S."/>
            <person name="Cros-Aarteil S."/>
            <person name="Calhoun S."/>
            <person name="Haridas S."/>
            <person name="Kuo A."/>
            <person name="Mondo S."/>
            <person name="Pangilinan J."/>
            <person name="Riley R."/>
            <person name="Labutti K."/>
            <person name="Andreopoulos B."/>
            <person name="Lipzen A."/>
            <person name="Chen C."/>
            <person name="Yanf M."/>
            <person name="Daum C."/>
            <person name="Ng V."/>
            <person name="Clum A."/>
            <person name="Ohm R."/>
            <person name="Martin F."/>
            <person name="Silar P."/>
            <person name="Natvig D."/>
            <person name="Lalanne C."/>
            <person name="Gautier V."/>
            <person name="Ament-Velasquez S.L."/>
            <person name="Kruys A."/>
            <person name="Hutchinson M.I."/>
            <person name="Powell A.J."/>
            <person name="Barry K."/>
            <person name="Miller A.N."/>
            <person name="Grigoriev I.V."/>
            <person name="Debuchy R."/>
            <person name="Gladieux P."/>
            <person name="Thoren M.H."/>
            <person name="Johannesson H."/>
        </authorList>
    </citation>
    <scope>NUCLEOTIDE SEQUENCE</scope>
    <source>
        <strain evidence="4">CBS 892.96</strain>
    </source>
</reference>
<sequence length="614" mass="63933">MLMSRAFGTLLLGLATTVLGDKTLLSGPSAQVPLRDTSVKGYISVHGGPKKYKAMPESGRAAYSYTRPRRTARPANKQSIERPSRRPRRRRQNLEDEGDDTGSTQSVCQGRNGTITTCPAELGCCVSPTGEAACCPAAGVTCDESDCVQSTASIPPTAASTDLAIITVTQTSTSTVTSFAETRVVVVTSTQLLTFLNPTQRTATSTVIVTSFLRKAKRTVGRPAEITASQTPNTSAHTSSSGPKITSGSTRKYMGARAAAHKRQEATLTSTVVTTTTVFVPGITTRTLTNIVFSTTLAAPNAATTVFVTTTVFRPSTSTTAIPGVTLPVNPSPSEPTSSSVIDSEAPTSLSPTDLAEPTGLLPTNTASLASTSLSTPTATTSSSSTDVTTSTPSTSSPTETETAAILPEGTMMETMSSPPTTPTTTPIPNPFTPPQPALTPAKIAGLVLGIVLALLLFIALAFLLRRLVIRRRQAQAKLRQQLHSPRPDLAPPSMSGGNGGAPAPVVPTGPSSNGSSNISSGAYSGLTGEGEVRIVIRPAPKRRTQSSGVGEGVGMVNNNNNNRGGGIRYLWRSPPPRQKKKRNGVLLLRGGVWAITMMKRLARGLLGGLLPAC</sequence>
<name>A0AAN6W558_9PEZI</name>
<proteinExistence type="predicted"/>
<evidence type="ECO:0000313" key="5">
    <source>
        <dbReference type="Proteomes" id="UP001302321"/>
    </source>
</evidence>
<keyword evidence="2" id="KW-0812">Transmembrane</keyword>
<feature type="signal peptide" evidence="3">
    <location>
        <begin position="1"/>
        <end position="20"/>
    </location>
</feature>
<feature type="compositionally biased region" description="Polar residues" evidence="1">
    <location>
        <begin position="101"/>
        <end position="110"/>
    </location>
</feature>
<accession>A0AAN6W558</accession>
<feature type="region of interest" description="Disordered" evidence="1">
    <location>
        <begin position="48"/>
        <end position="110"/>
    </location>
</feature>
<dbReference type="AlphaFoldDB" id="A0AAN6W558"/>
<feature type="region of interest" description="Disordered" evidence="1">
    <location>
        <begin position="479"/>
        <end position="523"/>
    </location>
</feature>
<reference evidence="4" key="1">
    <citation type="journal article" date="2023" name="Mol. Phylogenet. Evol.">
        <title>Genome-scale phylogeny and comparative genomics of the fungal order Sordariales.</title>
        <authorList>
            <person name="Hensen N."/>
            <person name="Bonometti L."/>
            <person name="Westerberg I."/>
            <person name="Brannstrom I.O."/>
            <person name="Guillou S."/>
            <person name="Cros-Aarteil S."/>
            <person name="Calhoun S."/>
            <person name="Haridas S."/>
            <person name="Kuo A."/>
            <person name="Mondo S."/>
            <person name="Pangilinan J."/>
            <person name="Riley R."/>
            <person name="LaButti K."/>
            <person name="Andreopoulos B."/>
            <person name="Lipzen A."/>
            <person name="Chen C."/>
            <person name="Yan M."/>
            <person name="Daum C."/>
            <person name="Ng V."/>
            <person name="Clum A."/>
            <person name="Steindorff A."/>
            <person name="Ohm R.A."/>
            <person name="Martin F."/>
            <person name="Silar P."/>
            <person name="Natvig D.O."/>
            <person name="Lalanne C."/>
            <person name="Gautier V."/>
            <person name="Ament-Velasquez S.L."/>
            <person name="Kruys A."/>
            <person name="Hutchinson M.I."/>
            <person name="Powell A.J."/>
            <person name="Barry K."/>
            <person name="Miller A.N."/>
            <person name="Grigoriev I.V."/>
            <person name="Debuchy R."/>
            <person name="Gladieux P."/>
            <person name="Hiltunen Thoren M."/>
            <person name="Johannesson H."/>
        </authorList>
    </citation>
    <scope>NUCLEOTIDE SEQUENCE</scope>
    <source>
        <strain evidence="4">CBS 892.96</strain>
    </source>
</reference>
<comment type="caution">
    <text evidence="4">The sequence shown here is derived from an EMBL/GenBank/DDBJ whole genome shotgun (WGS) entry which is preliminary data.</text>
</comment>
<feature type="compositionally biased region" description="Polar residues" evidence="1">
    <location>
        <begin position="227"/>
        <end position="249"/>
    </location>
</feature>
<keyword evidence="2" id="KW-1133">Transmembrane helix</keyword>
<feature type="chain" id="PRO_5042895836" evidence="3">
    <location>
        <begin position="21"/>
        <end position="614"/>
    </location>
</feature>
<feature type="compositionally biased region" description="Low complexity" evidence="1">
    <location>
        <begin position="361"/>
        <end position="404"/>
    </location>
</feature>
<protein>
    <submittedName>
        <fullName evidence="4">Uncharacterized protein</fullName>
    </submittedName>
</protein>
<gene>
    <name evidence="4" type="ORF">QBC36DRAFT_348432</name>
</gene>
<feature type="compositionally biased region" description="Pro residues" evidence="1">
    <location>
        <begin position="420"/>
        <end position="434"/>
    </location>
</feature>
<feature type="region of interest" description="Disordered" evidence="1">
    <location>
        <begin position="221"/>
        <end position="249"/>
    </location>
</feature>